<organism evidence="2 3">
    <name type="scientific">Thalassomonas actiniarum</name>
    <dbReference type="NCBI Taxonomy" id="485447"/>
    <lineage>
        <taxon>Bacteria</taxon>
        <taxon>Pseudomonadati</taxon>
        <taxon>Pseudomonadota</taxon>
        <taxon>Gammaproteobacteria</taxon>
        <taxon>Alteromonadales</taxon>
        <taxon>Colwelliaceae</taxon>
        <taxon>Thalassomonas</taxon>
    </lineage>
</organism>
<dbReference type="Proteomes" id="UP000032568">
    <property type="component" value="Chromosome"/>
</dbReference>
<dbReference type="InterPro" id="IPR047700">
    <property type="entry name" value="NrtS-like"/>
</dbReference>
<protein>
    <submittedName>
        <fullName evidence="2">Nitrate/nitrite transporter NrtS</fullName>
    </submittedName>
</protein>
<feature type="transmembrane region" description="Helical" evidence="1">
    <location>
        <begin position="53"/>
        <end position="73"/>
    </location>
</feature>
<dbReference type="NCBIfam" id="NF038050">
    <property type="entry name" value="NrtS"/>
    <property type="match status" value="1"/>
</dbReference>
<reference evidence="2 3" key="1">
    <citation type="journal article" date="2015" name="Genome Announc.">
        <title>Draft Genome Sequences of Marine Isolates of Thalassomonas viridans and Thalassomonas actiniarum.</title>
        <authorList>
            <person name="Olonade I."/>
            <person name="van Zyl L.J."/>
            <person name="Trindade M."/>
        </authorList>
    </citation>
    <scope>NUCLEOTIDE SEQUENCE [LARGE SCALE GENOMIC DNA]</scope>
    <source>
        <strain evidence="2 3">A5K-106</strain>
    </source>
</reference>
<keyword evidence="1" id="KW-0472">Membrane</keyword>
<gene>
    <name evidence="2" type="primary">nrtS</name>
    <name evidence="2" type="ORF">SG35_013085</name>
</gene>
<sequence>MKTSGSSFIHWFHLATRAKVITRSLKVALIVGTILVMINQLDVFLSGQLALGNYIQILLTYCVPYCVSTYASVDTMMNLENK</sequence>
<keyword evidence="3" id="KW-1185">Reference proteome</keyword>
<evidence type="ECO:0000313" key="2">
    <source>
        <dbReference type="EMBL" id="WDE01461.1"/>
    </source>
</evidence>
<name>A0AAE9YUQ0_9GAMM</name>
<proteinExistence type="predicted"/>
<keyword evidence="1" id="KW-1133">Transmembrane helix</keyword>
<feature type="transmembrane region" description="Helical" evidence="1">
    <location>
        <begin position="20"/>
        <end position="41"/>
    </location>
</feature>
<dbReference type="KEGG" id="tact:SG35_013085"/>
<evidence type="ECO:0000256" key="1">
    <source>
        <dbReference type="SAM" id="Phobius"/>
    </source>
</evidence>
<dbReference type="EMBL" id="CP059735">
    <property type="protein sequence ID" value="WDE01461.1"/>
    <property type="molecule type" value="Genomic_DNA"/>
</dbReference>
<dbReference type="AlphaFoldDB" id="A0AAE9YUQ0"/>
<evidence type="ECO:0000313" key="3">
    <source>
        <dbReference type="Proteomes" id="UP000032568"/>
    </source>
</evidence>
<reference evidence="2 3" key="2">
    <citation type="journal article" date="2022" name="Mar. Drugs">
        <title>Bioassay-Guided Fractionation Leads to the Detection of Cholic Acid Generated by the Rare Thalassomonas sp.</title>
        <authorList>
            <person name="Pheiffer F."/>
            <person name="Schneider Y.K."/>
            <person name="Hansen E.H."/>
            <person name="Andersen J.H."/>
            <person name="Isaksson J."/>
            <person name="Busche T."/>
            <person name="R C."/>
            <person name="Kalinowski J."/>
            <person name="Zyl L.V."/>
            <person name="Trindade M."/>
        </authorList>
    </citation>
    <scope>NUCLEOTIDE SEQUENCE [LARGE SCALE GENOMIC DNA]</scope>
    <source>
        <strain evidence="2 3">A5K-106</strain>
    </source>
</reference>
<keyword evidence="1" id="KW-0812">Transmembrane</keyword>
<accession>A0AAE9YUQ0</accession>